<comment type="subcellular location">
    <subcellularLocation>
        <location evidence="1">Secreted</location>
        <location evidence="1">Cell wall</location>
        <topology evidence="1">Peptidoglycan-anchor</topology>
    </subcellularLocation>
</comment>
<evidence type="ECO:0000256" key="5">
    <source>
        <dbReference type="ARBA" id="ARBA00023004"/>
    </source>
</evidence>
<dbReference type="SUPFAM" id="SSF158911">
    <property type="entry name" value="NEAT domain-like"/>
    <property type="match status" value="1"/>
</dbReference>
<comment type="caution">
    <text evidence="9">The sequence shown here is derived from an EMBL/GenBank/DDBJ whole genome shotgun (WGS) entry which is preliminary data.</text>
</comment>
<dbReference type="RefSeq" id="WP_044644475.1">
    <property type="nucleotide sequence ID" value="NZ_JTHP01000002.1"/>
</dbReference>
<evidence type="ECO:0000259" key="8">
    <source>
        <dbReference type="PROSITE" id="PS50978"/>
    </source>
</evidence>
<evidence type="ECO:0000256" key="4">
    <source>
        <dbReference type="ARBA" id="ARBA00022729"/>
    </source>
</evidence>
<evidence type="ECO:0000256" key="6">
    <source>
        <dbReference type="ARBA" id="ARBA00023088"/>
    </source>
</evidence>
<dbReference type="CDD" id="cd06920">
    <property type="entry name" value="NEAT"/>
    <property type="match status" value="1"/>
</dbReference>
<protein>
    <submittedName>
        <fullName evidence="9">Cell surface protein</fullName>
    </submittedName>
</protein>
<organism evidence="9 10">
    <name type="scientific">Paenibacillus terrae</name>
    <dbReference type="NCBI Taxonomy" id="159743"/>
    <lineage>
        <taxon>Bacteria</taxon>
        <taxon>Bacillati</taxon>
        <taxon>Bacillota</taxon>
        <taxon>Bacilli</taxon>
        <taxon>Bacillales</taxon>
        <taxon>Paenibacillaceae</taxon>
        <taxon>Paenibacillus</taxon>
    </lineage>
</organism>
<dbReference type="PATRIC" id="fig|159743.3.peg.354"/>
<dbReference type="Pfam" id="PF05031">
    <property type="entry name" value="NEAT"/>
    <property type="match status" value="1"/>
</dbReference>
<dbReference type="PANTHER" id="PTHR37824:SF1">
    <property type="entry name" value="IRON-REGULATED SURFACE DETERMINANT PROTEIN C"/>
    <property type="match status" value="1"/>
</dbReference>
<dbReference type="AlphaFoldDB" id="A0A0D7X807"/>
<evidence type="ECO:0000256" key="3">
    <source>
        <dbReference type="ARBA" id="ARBA00022525"/>
    </source>
</evidence>
<accession>A0A0D7X807</accession>
<evidence type="ECO:0000313" key="9">
    <source>
        <dbReference type="EMBL" id="KJD47244.1"/>
    </source>
</evidence>
<feature type="domain" description="NEAT" evidence="8">
    <location>
        <begin position="36"/>
        <end position="157"/>
    </location>
</feature>
<dbReference type="Proteomes" id="UP000032534">
    <property type="component" value="Unassembled WGS sequence"/>
</dbReference>
<dbReference type="Gene3D" id="2.60.40.1850">
    <property type="match status" value="1"/>
</dbReference>
<dbReference type="PROSITE" id="PS50978">
    <property type="entry name" value="NEAT"/>
    <property type="match status" value="1"/>
</dbReference>
<dbReference type="EMBL" id="JTHP01000002">
    <property type="protein sequence ID" value="KJD47244.1"/>
    <property type="molecule type" value="Genomic_DNA"/>
</dbReference>
<feature type="chain" id="PRO_5002326326" evidence="7">
    <location>
        <begin position="30"/>
        <end position="171"/>
    </location>
</feature>
<dbReference type="GO" id="GO:0015886">
    <property type="term" value="P:heme transport"/>
    <property type="evidence" value="ECO:0007669"/>
    <property type="project" value="InterPro"/>
</dbReference>
<keyword evidence="10" id="KW-1185">Reference proteome</keyword>
<feature type="signal peptide" evidence="7">
    <location>
        <begin position="1"/>
        <end position="29"/>
    </location>
</feature>
<reference evidence="9 10" key="1">
    <citation type="submission" date="2014-11" db="EMBL/GenBank/DDBJ databases">
        <title>Draft Genome Sequences of Paenibacillus polymyxa NRRL B-30509 and Paenibacillus terrae NRRL B-30644, Strains from a Poultry Environment that Produce Tridecaptin A and Paenicidins.</title>
        <authorList>
            <person name="van Belkum M.J."/>
            <person name="Lohans C.T."/>
            <person name="Vederas J.C."/>
        </authorList>
    </citation>
    <scope>NUCLEOTIDE SEQUENCE [LARGE SCALE GENOMIC DNA]</scope>
    <source>
        <strain evidence="9 10">NRRL B-30644</strain>
    </source>
</reference>
<dbReference type="InterPro" id="IPR050436">
    <property type="entry name" value="IsdA"/>
</dbReference>
<dbReference type="InterPro" id="IPR006635">
    <property type="entry name" value="NEAT_dom"/>
</dbReference>
<evidence type="ECO:0000256" key="7">
    <source>
        <dbReference type="SAM" id="SignalP"/>
    </source>
</evidence>
<evidence type="ECO:0000313" key="10">
    <source>
        <dbReference type="Proteomes" id="UP000032534"/>
    </source>
</evidence>
<keyword evidence="4 7" id="KW-0732">Signal</keyword>
<dbReference type="OrthoDB" id="2413751at2"/>
<keyword evidence="2" id="KW-0134">Cell wall</keyword>
<dbReference type="PANTHER" id="PTHR37824">
    <property type="entry name" value="IRON-REGULATED SURFACE DETERMINANT PROTEIN C"/>
    <property type="match status" value="1"/>
</dbReference>
<name>A0A0D7X807_9BACL</name>
<dbReference type="NCBIfam" id="TIGR03656">
    <property type="entry name" value="IsdC"/>
    <property type="match status" value="1"/>
</dbReference>
<keyword evidence="3" id="KW-0964">Secreted</keyword>
<sequence>MRKGYSAMIAVFLLVSVLSFWPTSSSVVAATASTKLADGTYTLKYDILKAENDSVSMANDYFEKPAKLYVKKGQMTMQIKLNHSEWTTGFKVDYKGKIIDTKVIHKDAKTDTRTVQFPITTVNSPLISKIHVTVPAYNYDHDYTIRFAFDSKSVKKVAVVQSTKSTKSSKK</sequence>
<dbReference type="InterPro" id="IPR019909">
    <property type="entry name" value="Haem_uptake_protein_IsdC"/>
</dbReference>
<dbReference type="SMART" id="SM00725">
    <property type="entry name" value="NEAT"/>
    <property type="match status" value="1"/>
</dbReference>
<gene>
    <name evidence="9" type="ORF">QD47_01590</name>
</gene>
<dbReference type="GO" id="GO:0030492">
    <property type="term" value="F:hemoglobin binding"/>
    <property type="evidence" value="ECO:0007669"/>
    <property type="project" value="InterPro"/>
</dbReference>
<keyword evidence="5" id="KW-0408">Iron</keyword>
<dbReference type="GO" id="GO:0009274">
    <property type="term" value="C:peptidoglycan-based cell wall"/>
    <property type="evidence" value="ECO:0007669"/>
    <property type="project" value="InterPro"/>
</dbReference>
<evidence type="ECO:0000256" key="1">
    <source>
        <dbReference type="ARBA" id="ARBA00004168"/>
    </source>
</evidence>
<dbReference type="InterPro" id="IPR037250">
    <property type="entry name" value="NEAT_dom_sf"/>
</dbReference>
<proteinExistence type="predicted"/>
<evidence type="ECO:0000256" key="2">
    <source>
        <dbReference type="ARBA" id="ARBA00022512"/>
    </source>
</evidence>
<keyword evidence="6" id="KW-0572">Peptidoglycan-anchor</keyword>